<dbReference type="EMBL" id="CAJNIZ010000342">
    <property type="protein sequence ID" value="CAE7159602.1"/>
    <property type="molecule type" value="Genomic_DNA"/>
</dbReference>
<accession>A0A812IPI1</accession>
<reference evidence="3" key="1">
    <citation type="submission" date="2021-02" db="EMBL/GenBank/DDBJ databases">
        <authorList>
            <person name="Dougan E. K."/>
            <person name="Rhodes N."/>
            <person name="Thang M."/>
            <person name="Chan C."/>
        </authorList>
    </citation>
    <scope>NUCLEOTIDE SEQUENCE</scope>
</reference>
<evidence type="ECO:0000256" key="2">
    <source>
        <dbReference type="SAM" id="MobiDB-lite"/>
    </source>
</evidence>
<evidence type="ECO:0000313" key="3">
    <source>
        <dbReference type="EMBL" id="CAE7159602.1"/>
    </source>
</evidence>
<comment type="caution">
    <text evidence="3">The sequence shown here is derived from an EMBL/GenBank/DDBJ whole genome shotgun (WGS) entry which is preliminary data.</text>
</comment>
<proteinExistence type="predicted"/>
<gene>
    <name evidence="3" type="ORF">SPIL2461_LOCUS459</name>
</gene>
<keyword evidence="1" id="KW-0175">Coiled coil</keyword>
<organism evidence="3 4">
    <name type="scientific">Symbiodinium pilosum</name>
    <name type="common">Dinoflagellate</name>
    <dbReference type="NCBI Taxonomy" id="2952"/>
    <lineage>
        <taxon>Eukaryota</taxon>
        <taxon>Sar</taxon>
        <taxon>Alveolata</taxon>
        <taxon>Dinophyceae</taxon>
        <taxon>Suessiales</taxon>
        <taxon>Symbiodiniaceae</taxon>
        <taxon>Symbiodinium</taxon>
    </lineage>
</organism>
<sequence length="336" mass="38565">MYIGGPTADPLLQPSFLPDPAEDQLAPNHKPKVDPDNPGNPGSLTHYAGGCKPCNKYNPERPDDSCKHAERCSFCHSKEHERPKHRGQRGRHALQRRQFLEARDRMHDGLVQIINSIYTVPHDTMDKLKGLMKKQVNSTSGYNDQVQFLARRIAEIGDRAQNQRPDNARVRRARGELCQVDLESRCKWYTGTLHLMVRKMYEDPKNEKQKLEEIRKAVKDSLDEFEGLAKELETNLQGAEGLEEEVKQALTANKWLEKDLGALVHKEIPNATSPEKKQVWDDLKTELTFMLEVTDEECRDKMKRANKLDEMLKLVKETVEKQRESLLGDEEELSSS</sequence>
<dbReference type="OrthoDB" id="421220at2759"/>
<evidence type="ECO:0000256" key="1">
    <source>
        <dbReference type="SAM" id="Coils"/>
    </source>
</evidence>
<keyword evidence="4" id="KW-1185">Reference proteome</keyword>
<protein>
    <submittedName>
        <fullName evidence="3">Uncharacterized protein</fullName>
    </submittedName>
</protein>
<evidence type="ECO:0000313" key="4">
    <source>
        <dbReference type="Proteomes" id="UP000649617"/>
    </source>
</evidence>
<feature type="region of interest" description="Disordered" evidence="2">
    <location>
        <begin position="1"/>
        <end position="49"/>
    </location>
</feature>
<name>A0A812IPI1_SYMPI</name>
<dbReference type="AlphaFoldDB" id="A0A812IPI1"/>
<feature type="non-terminal residue" evidence="3">
    <location>
        <position position="336"/>
    </location>
</feature>
<dbReference type="Proteomes" id="UP000649617">
    <property type="component" value="Unassembled WGS sequence"/>
</dbReference>
<feature type="coiled-coil region" evidence="1">
    <location>
        <begin position="208"/>
        <end position="259"/>
    </location>
</feature>